<dbReference type="EMBL" id="CP061036">
    <property type="protein sequence ID" value="QQV79297.1"/>
    <property type="molecule type" value="Genomic_DNA"/>
</dbReference>
<feature type="chain" id="PRO_5037907125" evidence="1">
    <location>
        <begin position="20"/>
        <end position="184"/>
    </location>
</feature>
<feature type="signal peptide" evidence="1">
    <location>
        <begin position="1"/>
        <end position="19"/>
    </location>
</feature>
<dbReference type="KEGG" id="sari:H5J25_18790"/>
<keyword evidence="1" id="KW-0732">Signal</keyword>
<name>A0A974NYY7_9SPHN</name>
<dbReference type="Proteomes" id="UP000595894">
    <property type="component" value="Plasmid punnamed1"/>
</dbReference>
<sequence length="184" mass="19997">MTISFTASVLASASAPAVAVSVRHLAAFRAFARERGESLGDEGDEFLAYNFEARVCPWSLASVCAIFDHDPGVIAVVEEAQFRGLNIRFWRNETKGAVMMSVAKSIDGSASIDLSNDNAYALLDAVGIDRDSCGQIALSELRTIVTDPARRSRLDSDGLGRYADQLERLATVERTEDEVHVVWA</sequence>
<dbReference type="RefSeq" id="WP_202096577.1">
    <property type="nucleotide sequence ID" value="NZ_CP061036.1"/>
</dbReference>
<evidence type="ECO:0000313" key="3">
    <source>
        <dbReference type="Proteomes" id="UP000595894"/>
    </source>
</evidence>
<proteinExistence type="predicted"/>
<protein>
    <submittedName>
        <fullName evidence="2">Uncharacterized protein</fullName>
    </submittedName>
</protein>
<keyword evidence="3" id="KW-1185">Reference proteome</keyword>
<accession>A0A974NYY7</accession>
<evidence type="ECO:0000256" key="1">
    <source>
        <dbReference type="SAM" id="SignalP"/>
    </source>
</evidence>
<dbReference type="AlphaFoldDB" id="A0A974NYY7"/>
<keyword evidence="2" id="KW-0614">Plasmid</keyword>
<reference evidence="3" key="1">
    <citation type="submission" date="2020-09" db="EMBL/GenBank/DDBJ databases">
        <title>Sphingomonas sp., a new species isolated from pork steak.</title>
        <authorList>
            <person name="Heidler von Heilborn D."/>
        </authorList>
    </citation>
    <scope>NUCLEOTIDE SEQUENCE [LARGE SCALE GENOMIC DNA]</scope>
    <source>
        <plasmid evidence="3">punnamed1</plasmid>
    </source>
</reference>
<organism evidence="2 3">
    <name type="scientific">Sphingomonas aliaeris</name>
    <dbReference type="NCBI Taxonomy" id="2759526"/>
    <lineage>
        <taxon>Bacteria</taxon>
        <taxon>Pseudomonadati</taxon>
        <taxon>Pseudomonadota</taxon>
        <taxon>Alphaproteobacteria</taxon>
        <taxon>Sphingomonadales</taxon>
        <taxon>Sphingomonadaceae</taxon>
        <taxon>Sphingomonas</taxon>
    </lineage>
</organism>
<gene>
    <name evidence="2" type="ORF">H5J25_18790</name>
</gene>
<geneLocation type="plasmid" evidence="2 3">
    <name>punnamed1</name>
</geneLocation>
<evidence type="ECO:0000313" key="2">
    <source>
        <dbReference type="EMBL" id="QQV79297.1"/>
    </source>
</evidence>